<evidence type="ECO:0000313" key="1">
    <source>
        <dbReference type="EMBL" id="KAJ1672950.1"/>
    </source>
</evidence>
<reference evidence="1" key="1">
    <citation type="submission" date="2022-06" db="EMBL/GenBank/DDBJ databases">
        <title>Phylogenomic reconstructions and comparative analyses of Kickxellomycotina fungi.</title>
        <authorList>
            <person name="Reynolds N.K."/>
            <person name="Stajich J.E."/>
            <person name="Barry K."/>
            <person name="Grigoriev I.V."/>
            <person name="Crous P."/>
            <person name="Smith M.E."/>
        </authorList>
    </citation>
    <scope>NUCLEOTIDE SEQUENCE</scope>
    <source>
        <strain evidence="1">RSA 2271</strain>
    </source>
</reference>
<dbReference type="EMBL" id="JAMZIH010007590">
    <property type="protein sequence ID" value="KAJ1672950.1"/>
    <property type="molecule type" value="Genomic_DNA"/>
</dbReference>
<protein>
    <submittedName>
        <fullName evidence="1">Uncharacterized protein</fullName>
    </submittedName>
</protein>
<organism evidence="1 2">
    <name type="scientific">Spiromyces aspiralis</name>
    <dbReference type="NCBI Taxonomy" id="68401"/>
    <lineage>
        <taxon>Eukaryota</taxon>
        <taxon>Fungi</taxon>
        <taxon>Fungi incertae sedis</taxon>
        <taxon>Zoopagomycota</taxon>
        <taxon>Kickxellomycotina</taxon>
        <taxon>Kickxellomycetes</taxon>
        <taxon>Kickxellales</taxon>
        <taxon>Kickxellaceae</taxon>
        <taxon>Spiromyces</taxon>
    </lineage>
</organism>
<name>A0ACC1H918_9FUNG</name>
<accession>A0ACC1H918</accession>
<gene>
    <name evidence="1" type="ORF">EV182_006172</name>
</gene>
<proteinExistence type="predicted"/>
<sequence length="436" mass="47519">MLYVFFRDFESAGMIWPRILLRLVLGILVYQVVLLGYLIESGESYMSAFVAPLILYSIAYLWYRVRRIRIMGEFVPLQLYREADEAEYRKMKRRVRRSKSTEKGPSDATAASTSAPRAGSSSSCGNAEWNFTTGAADFASRDETSLTLRSRRKTGNTSWSTSVASRHGAARLEAPFRHYSMTDAVISTGHFEGEQANKDDASSDSVSDSTSGSEDLPTYDETEAKEILSTAPASWLNGVVKSSLIPPLPNLWLGGRPFGVNNLKRVLTFGGASSSSAGAEGRQGNGSGGVRPSARGEPATDTPHMMGYVGHPAGSMPEISRQYSLPMMNSEHKVADFRAKGTSAGDENDSLSQLPYPSLSPAFSSMPHLTASPTSSQPISYSPQSQRMQLSPVHLHPSPSAPPEVDENFMQAQQEKGDEGDELEWAKEVARRGHDS</sequence>
<evidence type="ECO:0000313" key="2">
    <source>
        <dbReference type="Proteomes" id="UP001145114"/>
    </source>
</evidence>
<feature type="non-terminal residue" evidence="1">
    <location>
        <position position="436"/>
    </location>
</feature>
<dbReference type="Proteomes" id="UP001145114">
    <property type="component" value="Unassembled WGS sequence"/>
</dbReference>
<keyword evidence="2" id="KW-1185">Reference proteome</keyword>
<comment type="caution">
    <text evidence="1">The sequence shown here is derived from an EMBL/GenBank/DDBJ whole genome shotgun (WGS) entry which is preliminary data.</text>
</comment>